<name>A0A1X7SZ67_AMPQE</name>
<dbReference type="GO" id="GO:0008234">
    <property type="term" value="F:cysteine-type peptidase activity"/>
    <property type="evidence" value="ECO:0007669"/>
    <property type="project" value="InterPro"/>
</dbReference>
<feature type="region of interest" description="Disordered" evidence="2">
    <location>
        <begin position="641"/>
        <end position="671"/>
    </location>
</feature>
<feature type="compositionally biased region" description="Low complexity" evidence="2">
    <location>
        <begin position="653"/>
        <end position="663"/>
    </location>
</feature>
<proteinExistence type="inferred from homology"/>
<organism evidence="4">
    <name type="scientific">Amphimedon queenslandica</name>
    <name type="common">Sponge</name>
    <dbReference type="NCBI Taxonomy" id="400682"/>
    <lineage>
        <taxon>Eukaryota</taxon>
        <taxon>Metazoa</taxon>
        <taxon>Porifera</taxon>
        <taxon>Demospongiae</taxon>
        <taxon>Heteroscleromorpha</taxon>
        <taxon>Haplosclerida</taxon>
        <taxon>Niphatidae</taxon>
        <taxon>Amphimedon</taxon>
    </lineage>
</organism>
<dbReference type="InterPro" id="IPR038765">
    <property type="entry name" value="Papain-like_cys_pep_sf"/>
</dbReference>
<dbReference type="OrthoDB" id="10063251at2759"/>
<dbReference type="InterPro" id="IPR000668">
    <property type="entry name" value="Peptidase_C1A_C"/>
</dbReference>
<dbReference type="CDD" id="cd02619">
    <property type="entry name" value="Peptidase_C1"/>
    <property type="match status" value="2"/>
</dbReference>
<dbReference type="SMART" id="SM00645">
    <property type="entry name" value="Pept_C1"/>
    <property type="match status" value="1"/>
</dbReference>
<comment type="similarity">
    <text evidence="1">Belongs to the peptidase C1 family.</text>
</comment>
<dbReference type="Pfam" id="PF00112">
    <property type="entry name" value="Peptidase_C1"/>
    <property type="match status" value="2"/>
</dbReference>
<dbReference type="PANTHER" id="PTHR12411">
    <property type="entry name" value="CYSTEINE PROTEASE FAMILY C1-RELATED"/>
    <property type="match status" value="1"/>
</dbReference>
<dbReference type="eggNOG" id="ENOG502S8PN">
    <property type="taxonomic scope" value="Eukaryota"/>
</dbReference>
<evidence type="ECO:0000256" key="1">
    <source>
        <dbReference type="ARBA" id="ARBA00008455"/>
    </source>
</evidence>
<dbReference type="InParanoid" id="A0A1X7SZ67"/>
<accession>A0A1X7SZ67</accession>
<dbReference type="Gene3D" id="3.90.70.10">
    <property type="entry name" value="Cysteine proteinases"/>
    <property type="match status" value="2"/>
</dbReference>
<dbReference type="AlphaFoldDB" id="A0A1X7SZ67"/>
<dbReference type="InterPro" id="IPR025660">
    <property type="entry name" value="Pept_his_AS"/>
</dbReference>
<dbReference type="InterPro" id="IPR013128">
    <property type="entry name" value="Peptidase_C1A"/>
</dbReference>
<dbReference type="GO" id="GO:0006508">
    <property type="term" value="P:proteolysis"/>
    <property type="evidence" value="ECO:0007669"/>
    <property type="project" value="InterPro"/>
</dbReference>
<dbReference type="SUPFAM" id="SSF54001">
    <property type="entry name" value="Cysteine proteinases"/>
    <property type="match status" value="2"/>
</dbReference>
<dbReference type="PROSITE" id="PS00639">
    <property type="entry name" value="THIOL_PROTEASE_HIS"/>
    <property type="match status" value="2"/>
</dbReference>
<dbReference type="EnsemblMetazoa" id="Aqu2.1.07380_001">
    <property type="protein sequence ID" value="Aqu2.1.07380_001"/>
    <property type="gene ID" value="Aqu2.1.07380"/>
</dbReference>
<evidence type="ECO:0000256" key="2">
    <source>
        <dbReference type="SAM" id="MobiDB-lite"/>
    </source>
</evidence>
<feature type="region of interest" description="Disordered" evidence="2">
    <location>
        <begin position="1"/>
        <end position="30"/>
    </location>
</feature>
<reference evidence="4" key="1">
    <citation type="submission" date="2017-05" db="UniProtKB">
        <authorList>
            <consortium name="EnsemblMetazoa"/>
        </authorList>
    </citation>
    <scope>IDENTIFICATION</scope>
</reference>
<sequence length="671" mass="76043">MAVVRYYGAKPDEPDDNDKRKKYGGHEIPSGGTNVDLSHYVQHVYNQENLHSCTANALCAAYGMDLKKQSQTIAGGYYYFNPSRLFLYYNTRESEGSQSKDSGASIRDTVESMNGKGVCKESDWPYTVTRFNQKPPQSAYAAAVGNNLCVYERLYQDIDQFRACLKDNCPFVFGFKVYASFHNISGPKYTMQMPKAQERDNKPLGYHAVVAVGYNDTKQHIKVLNSWGSDWGDNGYFYMPYQFIENRFFCFDFWKISFASEQGKPCPKDAVQFPDIVGILGNASPPLLDMSEASGCYGLDLSLPDPFTHSNVASGTSFYQPIPLSSFDGIGASFYGGYPPPSRVNHRPRNLHRYHDQMAVVHYYGAKPDRPDYRDQRKKYEQHEIPSERTHPNVDLSGYVHHVYDQGDLGSCTANALCSAYGLDLVKQSQTTRGGYYYFDPSRLFLYYNTREREGNQSKDSGASIRDTVKSMNRKGVCKESEWPYKVWKFKEKPPQSCYDAAVGNNLCKYERLDHNIDQFRACLKDNCPFVFGFNVYASFHNISRNGYMPLPSRREQLGEPLGYHAVVAVGYDDSRRCIKVLNSWGSRWGDGGYFYMPYEFIKDSSLCFDFWKISFACERGKPRPKDAVSGSYAGYSGSSGYYPSGSGGASGYGRSSYDYQSGGYSGYRRY</sequence>
<evidence type="ECO:0000259" key="3">
    <source>
        <dbReference type="SMART" id="SM00645"/>
    </source>
</evidence>
<evidence type="ECO:0000313" key="4">
    <source>
        <dbReference type="EnsemblMetazoa" id="Aqu2.1.07380_001"/>
    </source>
</evidence>
<protein>
    <recommendedName>
        <fullName evidence="3">Peptidase C1A papain C-terminal domain-containing protein</fullName>
    </recommendedName>
</protein>
<feature type="domain" description="Peptidase C1A papain C-terminal" evidence="3">
    <location>
        <begin position="390"/>
        <end position="611"/>
    </location>
</feature>